<evidence type="ECO:0000313" key="9">
    <source>
        <dbReference type="Proteomes" id="UP000683360"/>
    </source>
</evidence>
<keyword evidence="5" id="KW-0393">Immunoglobulin domain</keyword>
<keyword evidence="3" id="KW-1015">Disulfide bond</keyword>
<dbReference type="InterPro" id="IPR013783">
    <property type="entry name" value="Ig-like_fold"/>
</dbReference>
<dbReference type="SMART" id="SM00409">
    <property type="entry name" value="IG"/>
    <property type="match status" value="3"/>
</dbReference>
<feature type="compositionally biased region" description="Basic residues" evidence="6">
    <location>
        <begin position="562"/>
        <end position="571"/>
    </location>
</feature>
<comment type="subcellular location">
    <subcellularLocation>
        <location evidence="1">Membrane</location>
        <topology evidence="1">Single-pass type I membrane protein</topology>
    </subcellularLocation>
</comment>
<dbReference type="InterPro" id="IPR005135">
    <property type="entry name" value="Endo/exonuclease/phosphatase"/>
</dbReference>
<dbReference type="PANTHER" id="PTHR11640">
    <property type="entry name" value="NEPHRIN"/>
    <property type="match status" value="1"/>
</dbReference>
<comment type="caution">
    <text evidence="8">The sequence shown here is derived from an EMBL/GenBank/DDBJ whole genome shotgun (WGS) entry which is preliminary data.</text>
</comment>
<organism evidence="8 9">
    <name type="scientific">Mytilus edulis</name>
    <name type="common">Blue mussel</name>
    <dbReference type="NCBI Taxonomy" id="6550"/>
    <lineage>
        <taxon>Eukaryota</taxon>
        <taxon>Metazoa</taxon>
        <taxon>Spiralia</taxon>
        <taxon>Lophotrochozoa</taxon>
        <taxon>Mollusca</taxon>
        <taxon>Bivalvia</taxon>
        <taxon>Autobranchia</taxon>
        <taxon>Pteriomorphia</taxon>
        <taxon>Mytilida</taxon>
        <taxon>Mytiloidea</taxon>
        <taxon>Mytilidae</taxon>
        <taxon>Mytilinae</taxon>
        <taxon>Mytilus</taxon>
    </lineage>
</organism>
<dbReference type="Gene3D" id="3.60.10.10">
    <property type="entry name" value="Endonuclease/exonuclease/phosphatase"/>
    <property type="match status" value="1"/>
</dbReference>
<proteinExistence type="predicted"/>
<dbReference type="CDD" id="cd00096">
    <property type="entry name" value="Ig"/>
    <property type="match status" value="1"/>
</dbReference>
<dbReference type="InterPro" id="IPR013151">
    <property type="entry name" value="Immunoglobulin_dom"/>
</dbReference>
<keyword evidence="4" id="KW-0325">Glycoprotein</keyword>
<dbReference type="GO" id="GO:0005886">
    <property type="term" value="C:plasma membrane"/>
    <property type="evidence" value="ECO:0007669"/>
    <property type="project" value="TreeGrafter"/>
</dbReference>
<dbReference type="InterPro" id="IPR007110">
    <property type="entry name" value="Ig-like_dom"/>
</dbReference>
<reference evidence="8" key="1">
    <citation type="submission" date="2021-03" db="EMBL/GenBank/DDBJ databases">
        <authorList>
            <person name="Bekaert M."/>
        </authorList>
    </citation>
    <scope>NUCLEOTIDE SEQUENCE</scope>
</reference>
<evidence type="ECO:0000256" key="6">
    <source>
        <dbReference type="SAM" id="MobiDB-lite"/>
    </source>
</evidence>
<evidence type="ECO:0000313" key="8">
    <source>
        <dbReference type="EMBL" id="CAG2227348.1"/>
    </source>
</evidence>
<feature type="domain" description="Ig-like" evidence="7">
    <location>
        <begin position="757"/>
        <end position="850"/>
    </location>
</feature>
<evidence type="ECO:0000256" key="3">
    <source>
        <dbReference type="ARBA" id="ARBA00023157"/>
    </source>
</evidence>
<evidence type="ECO:0000256" key="4">
    <source>
        <dbReference type="ARBA" id="ARBA00023180"/>
    </source>
</evidence>
<evidence type="ECO:0000256" key="5">
    <source>
        <dbReference type="ARBA" id="ARBA00023319"/>
    </source>
</evidence>
<dbReference type="GO" id="GO:0098609">
    <property type="term" value="P:cell-cell adhesion"/>
    <property type="evidence" value="ECO:0007669"/>
    <property type="project" value="TreeGrafter"/>
</dbReference>
<dbReference type="SUPFAM" id="SSF48726">
    <property type="entry name" value="Immunoglobulin"/>
    <property type="match status" value="4"/>
</dbReference>
<name>A0A8S3T0B6_MYTED</name>
<dbReference type="InterPro" id="IPR003599">
    <property type="entry name" value="Ig_sub"/>
</dbReference>
<dbReference type="PROSITE" id="PS50835">
    <property type="entry name" value="IG_LIKE"/>
    <property type="match status" value="3"/>
</dbReference>
<dbReference type="Gene3D" id="3.30.70.1820">
    <property type="entry name" value="L1 transposable element, RRM domain"/>
    <property type="match status" value="1"/>
</dbReference>
<dbReference type="Proteomes" id="UP000683360">
    <property type="component" value="Unassembled WGS sequence"/>
</dbReference>
<dbReference type="Pfam" id="PF03372">
    <property type="entry name" value="Exo_endo_phos"/>
    <property type="match status" value="1"/>
</dbReference>
<dbReference type="InterPro" id="IPR036179">
    <property type="entry name" value="Ig-like_dom_sf"/>
</dbReference>
<feature type="domain" description="Ig-like" evidence="7">
    <location>
        <begin position="856"/>
        <end position="959"/>
    </location>
</feature>
<dbReference type="GO" id="GO:0005911">
    <property type="term" value="C:cell-cell junction"/>
    <property type="evidence" value="ECO:0007669"/>
    <property type="project" value="TreeGrafter"/>
</dbReference>
<accession>A0A8S3T0B6</accession>
<feature type="compositionally biased region" description="Polar residues" evidence="6">
    <location>
        <begin position="1193"/>
        <end position="1203"/>
    </location>
</feature>
<dbReference type="PANTHER" id="PTHR11640:SF31">
    <property type="entry name" value="IRREGULAR CHIASM C-ROUGHEST PROTEIN-RELATED"/>
    <property type="match status" value="1"/>
</dbReference>
<keyword evidence="2" id="KW-0472">Membrane</keyword>
<dbReference type="InterPro" id="IPR051275">
    <property type="entry name" value="Cell_adhesion_signaling"/>
</dbReference>
<evidence type="ECO:0000256" key="2">
    <source>
        <dbReference type="ARBA" id="ARBA00023136"/>
    </source>
</evidence>
<sequence>MKNNLIFSGLCEVREENTEELLRTFLHREIGIDYQIEFGNVHRFSNYPRGKRPIVARFLYFSDLQYVLKNAYKLRNSQYGIRQQFPKEIEDNRKLLYPIQKEAKRQGKKVVLVRDRLYIDNQLYIPYSEADESQMMNDTEQPLDDVWTTPTNGGSRQPPKLDSINTNNLHVSKAKPSEKIVLNNPVIENSDTNCIIENKCKLDILSLNCCGINKRLQYPEFCELLYDHDIICLQETKTDDLDTINLPGFIFHMKNRQKYGKKSGGIILAYKEKLNNYLELLETDSKYTFWFKLSSVFSKIDEDVVFGIVYIPPENSVYHQPDTFDQVENEIRSFSQNFKYICLLGDFNGRTADEPDYFEIETHEHEQDFSEFIQDNLNCLETLNIDRKRKSMDTVKNRSGQKLLELCKGNDLFIVNGRIGDDKHESGKLTCKNTSVIDYCICTYDFLKFVSNFKVKDFSRLYSDVHSPITTTLHMNEFTVVNDQIDNTCDSSVSCRVKKWDVSKKTSYVDNIDKEKLQVLYTDLEETLSDNLDKDKVNSFVSKLSNLFIESAKNTFGSRKDTQKRKSTNKKPKGDKPWFNEECRFERQNYRKLKRKLKFRKTDTLKREVSEAEKRYKNTLDANSKKYRKQMRSKLKYMKTSDPKEYWNLLNRGKQKKQPNLPLEDLFDFFKKLNQTVEEPPNREIPLELYLAGNNNTVIQKNAFMNVHFKILEFSGGFTQCDCDLMWLVYLRHDTQLNVERYSVCTNNHKQVSALVPDDFHCMDNVSTAQNCNASQSVDLPCEYNYLTTNLIRWIHSRNGKFIRELNTDFVDENTNTLHFSFCNHDDSGEYTCMLSTDYSLLPNINRSVHLLVNGPPIVLNQHTEDDGDDLILSIVFYSIPYDFNIQWLLGNNSLNGDPQYTIAVNNMTVVLKQYNVDVSTEGFISNLTIHNFQRRPSDVYNCQIANQNGLIVEQIILGPASLELERRTYCDTSHSIELKCTLQLVGATPVPWIHSNAGETIRALEGRHVDTSNILTIPFCNSQDTGDYTCRWKTDILGQTIMEKSTTLSVSGPPFVISYSSSVDVSDTIFSVTFFSIPFPSDPKWYYNNEPVALGTKFLQTTTYSIVQIRQHRVLVNVEGFVSNLTVHKAEYGLYKCVIRNSFGEVNELFLIEQEQNKFSISTTEATTSAASTGNTDRYNSTMPTRNEDSTYDTISMSTRSNRPDQQADYIEVF</sequence>
<gene>
    <name evidence="8" type="ORF">MEDL_40364</name>
</gene>
<dbReference type="SUPFAM" id="SSF56219">
    <property type="entry name" value="DNase I-like"/>
    <property type="match status" value="1"/>
</dbReference>
<dbReference type="Gene3D" id="2.60.40.10">
    <property type="entry name" value="Immunoglobulins"/>
    <property type="match status" value="3"/>
</dbReference>
<evidence type="ECO:0000259" key="7">
    <source>
        <dbReference type="PROSITE" id="PS50835"/>
    </source>
</evidence>
<dbReference type="GO" id="GO:0050839">
    <property type="term" value="F:cell adhesion molecule binding"/>
    <property type="evidence" value="ECO:0007669"/>
    <property type="project" value="TreeGrafter"/>
</dbReference>
<dbReference type="AlphaFoldDB" id="A0A8S3T0B6"/>
<dbReference type="InterPro" id="IPR036691">
    <property type="entry name" value="Endo/exonu/phosph_ase_sf"/>
</dbReference>
<protein>
    <recommendedName>
        <fullName evidence="7">Ig-like domain-containing protein</fullName>
    </recommendedName>
</protein>
<dbReference type="EMBL" id="CAJPWZ010001961">
    <property type="protein sequence ID" value="CAG2227348.1"/>
    <property type="molecule type" value="Genomic_DNA"/>
</dbReference>
<feature type="region of interest" description="Disordered" evidence="6">
    <location>
        <begin position="1164"/>
        <end position="1203"/>
    </location>
</feature>
<feature type="domain" description="Ig-like" evidence="7">
    <location>
        <begin position="960"/>
        <end position="1050"/>
    </location>
</feature>
<evidence type="ECO:0000256" key="1">
    <source>
        <dbReference type="ARBA" id="ARBA00004479"/>
    </source>
</evidence>
<dbReference type="Pfam" id="PF00047">
    <property type="entry name" value="ig"/>
    <property type="match status" value="1"/>
</dbReference>
<feature type="region of interest" description="Disordered" evidence="6">
    <location>
        <begin position="558"/>
        <end position="578"/>
    </location>
</feature>
<feature type="compositionally biased region" description="Polar residues" evidence="6">
    <location>
        <begin position="1175"/>
        <end position="1186"/>
    </location>
</feature>
<dbReference type="OrthoDB" id="6112128at2759"/>
<keyword evidence="9" id="KW-1185">Reference proteome</keyword>
<dbReference type="GO" id="GO:0003824">
    <property type="term" value="F:catalytic activity"/>
    <property type="evidence" value="ECO:0007669"/>
    <property type="project" value="InterPro"/>
</dbReference>
<feature type="compositionally biased region" description="Low complexity" evidence="6">
    <location>
        <begin position="1164"/>
        <end position="1174"/>
    </location>
</feature>